<dbReference type="KEGG" id="bbel:109470380"/>
<dbReference type="GeneID" id="109470380"/>
<evidence type="ECO:0000256" key="1">
    <source>
        <dbReference type="SAM" id="MobiDB-lite"/>
    </source>
</evidence>
<protein>
    <submittedName>
        <fullName evidence="3">Uncharacterized protein LOC109470380</fullName>
    </submittedName>
</protein>
<accession>A0A6P4YT10</accession>
<feature type="compositionally biased region" description="Low complexity" evidence="1">
    <location>
        <begin position="55"/>
        <end position="66"/>
    </location>
</feature>
<organism evidence="2 3">
    <name type="scientific">Branchiostoma belcheri</name>
    <name type="common">Amphioxus</name>
    <dbReference type="NCBI Taxonomy" id="7741"/>
    <lineage>
        <taxon>Eukaryota</taxon>
        <taxon>Metazoa</taxon>
        <taxon>Chordata</taxon>
        <taxon>Cephalochordata</taxon>
        <taxon>Leptocardii</taxon>
        <taxon>Amphioxiformes</taxon>
        <taxon>Branchiostomatidae</taxon>
        <taxon>Branchiostoma</taxon>
    </lineage>
</organism>
<evidence type="ECO:0000313" key="2">
    <source>
        <dbReference type="Proteomes" id="UP000515135"/>
    </source>
</evidence>
<feature type="compositionally biased region" description="Basic residues" evidence="1">
    <location>
        <begin position="1"/>
        <end position="38"/>
    </location>
</feature>
<dbReference type="RefSeq" id="XP_019624874.1">
    <property type="nucleotide sequence ID" value="XM_019769315.1"/>
</dbReference>
<feature type="region of interest" description="Disordered" evidence="1">
    <location>
        <begin position="1"/>
        <end position="124"/>
    </location>
</feature>
<evidence type="ECO:0000313" key="3">
    <source>
        <dbReference type="RefSeq" id="XP_019624874.1"/>
    </source>
</evidence>
<reference evidence="3" key="1">
    <citation type="submission" date="2025-08" db="UniProtKB">
        <authorList>
            <consortium name="RefSeq"/>
        </authorList>
    </citation>
    <scope>IDENTIFICATION</scope>
    <source>
        <tissue evidence="3">Gonad</tissue>
    </source>
</reference>
<dbReference type="AlphaFoldDB" id="A0A6P4YT10"/>
<dbReference type="Proteomes" id="UP000515135">
    <property type="component" value="Unplaced"/>
</dbReference>
<sequence length="124" mass="13882">MHRRDNKMRRRDNRMRRRDNRMHRRDNRRRRRDNRQRHRDSGPLGRSKRGTSSSGPAAGAGARAAPGGAGGYGNTLTCGPRAEEAVRRHEAGAYHGYQGGSGAIRRSTSGGLRPTGPWPSGRRW</sequence>
<proteinExistence type="predicted"/>
<gene>
    <name evidence="3" type="primary">LOC109470380</name>
</gene>
<name>A0A6P4YT10_BRABE</name>
<feature type="compositionally biased region" description="Basic and acidic residues" evidence="1">
    <location>
        <begin position="81"/>
        <end position="92"/>
    </location>
</feature>
<keyword evidence="2" id="KW-1185">Reference proteome</keyword>